<proteinExistence type="predicted"/>
<evidence type="ECO:0000313" key="1">
    <source>
        <dbReference type="EMBL" id="MFD2961333.1"/>
    </source>
</evidence>
<protein>
    <recommendedName>
        <fullName evidence="3">Helix-turn-helix domain-containing protein</fullName>
    </recommendedName>
</protein>
<sequence length="79" mass="8788">MSEFTNINSTCTKNAAKKYLMTAEQVAALVPCSVSYVNKIRQGVRVDNSPKAKLVREIDLITYEGTNKLIEAVKKIVKL</sequence>
<dbReference type="Proteomes" id="UP001597560">
    <property type="component" value="Unassembled WGS sequence"/>
</dbReference>
<organism evidence="1 2">
    <name type="scientific">Olivibacter jilunii</name>
    <dbReference type="NCBI Taxonomy" id="985016"/>
    <lineage>
        <taxon>Bacteria</taxon>
        <taxon>Pseudomonadati</taxon>
        <taxon>Bacteroidota</taxon>
        <taxon>Sphingobacteriia</taxon>
        <taxon>Sphingobacteriales</taxon>
        <taxon>Sphingobacteriaceae</taxon>
        <taxon>Olivibacter</taxon>
    </lineage>
</organism>
<comment type="caution">
    <text evidence="1">The sequence shown here is derived from an EMBL/GenBank/DDBJ whole genome shotgun (WGS) entry which is preliminary data.</text>
</comment>
<keyword evidence="2" id="KW-1185">Reference proteome</keyword>
<evidence type="ECO:0000313" key="2">
    <source>
        <dbReference type="Proteomes" id="UP001597560"/>
    </source>
</evidence>
<dbReference type="RefSeq" id="WP_377609455.1">
    <property type="nucleotide sequence ID" value="NZ_JBHUPA010000002.1"/>
</dbReference>
<accession>A0ABW6AYJ7</accession>
<evidence type="ECO:0008006" key="3">
    <source>
        <dbReference type="Google" id="ProtNLM"/>
    </source>
</evidence>
<gene>
    <name evidence="1" type="ORF">ACFS6J_06035</name>
</gene>
<dbReference type="EMBL" id="JBHUPA010000002">
    <property type="protein sequence ID" value="MFD2961333.1"/>
    <property type="molecule type" value="Genomic_DNA"/>
</dbReference>
<name>A0ABW6AYJ7_9SPHI</name>
<reference evidence="2" key="1">
    <citation type="journal article" date="2019" name="Int. J. Syst. Evol. Microbiol.">
        <title>The Global Catalogue of Microorganisms (GCM) 10K type strain sequencing project: providing services to taxonomists for standard genome sequencing and annotation.</title>
        <authorList>
            <consortium name="The Broad Institute Genomics Platform"/>
            <consortium name="The Broad Institute Genome Sequencing Center for Infectious Disease"/>
            <person name="Wu L."/>
            <person name="Ma J."/>
        </authorList>
    </citation>
    <scope>NUCLEOTIDE SEQUENCE [LARGE SCALE GENOMIC DNA]</scope>
    <source>
        <strain evidence="2">KCTC 23098</strain>
    </source>
</reference>